<protein>
    <submittedName>
        <fullName evidence="1">Uncharacterized protein</fullName>
    </submittedName>
</protein>
<sequence>MVALELEKGAISIKKITMPVLGTAEEEYARESLKVAENFLNANI</sequence>
<organism evidence="1">
    <name type="scientific">marine sediment metagenome</name>
    <dbReference type="NCBI Taxonomy" id="412755"/>
    <lineage>
        <taxon>unclassified sequences</taxon>
        <taxon>metagenomes</taxon>
        <taxon>ecological metagenomes</taxon>
    </lineage>
</organism>
<name>X1H0M1_9ZZZZ</name>
<gene>
    <name evidence="1" type="ORF">S03H2_12815</name>
</gene>
<evidence type="ECO:0000313" key="1">
    <source>
        <dbReference type="EMBL" id="GAH47409.1"/>
    </source>
</evidence>
<dbReference type="EMBL" id="BARU01006515">
    <property type="protein sequence ID" value="GAH47409.1"/>
    <property type="molecule type" value="Genomic_DNA"/>
</dbReference>
<dbReference type="AlphaFoldDB" id="X1H0M1"/>
<proteinExistence type="predicted"/>
<accession>X1H0M1</accession>
<comment type="caution">
    <text evidence="1">The sequence shown here is derived from an EMBL/GenBank/DDBJ whole genome shotgun (WGS) entry which is preliminary data.</text>
</comment>
<reference evidence="1" key="1">
    <citation type="journal article" date="2014" name="Front. Microbiol.">
        <title>High frequency of phylogenetically diverse reductive dehalogenase-homologous genes in deep subseafloor sedimentary metagenomes.</title>
        <authorList>
            <person name="Kawai M."/>
            <person name="Futagami T."/>
            <person name="Toyoda A."/>
            <person name="Takaki Y."/>
            <person name="Nishi S."/>
            <person name="Hori S."/>
            <person name="Arai W."/>
            <person name="Tsubouchi T."/>
            <person name="Morono Y."/>
            <person name="Uchiyama I."/>
            <person name="Ito T."/>
            <person name="Fujiyama A."/>
            <person name="Inagaki F."/>
            <person name="Takami H."/>
        </authorList>
    </citation>
    <scope>NUCLEOTIDE SEQUENCE</scope>
    <source>
        <strain evidence="1">Expedition CK06-06</strain>
    </source>
</reference>